<dbReference type="KEGG" id="abe:ARB_05583"/>
<organism evidence="2 3">
    <name type="scientific">Arthroderma benhamiae (strain ATCC MYA-4681 / CBS 112371)</name>
    <name type="common">Trichophyton mentagrophytes</name>
    <dbReference type="NCBI Taxonomy" id="663331"/>
    <lineage>
        <taxon>Eukaryota</taxon>
        <taxon>Fungi</taxon>
        <taxon>Dikarya</taxon>
        <taxon>Ascomycota</taxon>
        <taxon>Pezizomycotina</taxon>
        <taxon>Eurotiomycetes</taxon>
        <taxon>Eurotiomycetidae</taxon>
        <taxon>Onygenales</taxon>
        <taxon>Arthrodermataceae</taxon>
        <taxon>Trichophyton</taxon>
    </lineage>
</organism>
<name>D4AMY0_ARTBC</name>
<feature type="region of interest" description="Disordered" evidence="1">
    <location>
        <begin position="68"/>
        <end position="103"/>
    </location>
</feature>
<feature type="region of interest" description="Disordered" evidence="1">
    <location>
        <begin position="1"/>
        <end position="31"/>
    </location>
</feature>
<protein>
    <submittedName>
        <fullName evidence="2">Uncharacterized protein</fullName>
    </submittedName>
</protein>
<dbReference type="EMBL" id="ABSU01000003">
    <property type="protein sequence ID" value="EFE35541.1"/>
    <property type="molecule type" value="Genomic_DNA"/>
</dbReference>
<comment type="caution">
    <text evidence="2">The sequence shown here is derived from an EMBL/GenBank/DDBJ whole genome shotgun (WGS) entry which is preliminary data.</text>
</comment>
<dbReference type="HOGENOM" id="CLU_2263106_0_0_1"/>
<feature type="compositionally biased region" description="Basic and acidic residues" evidence="1">
    <location>
        <begin position="11"/>
        <end position="21"/>
    </location>
</feature>
<dbReference type="Proteomes" id="UP000008866">
    <property type="component" value="Unassembled WGS sequence"/>
</dbReference>
<keyword evidence="3" id="KW-1185">Reference proteome</keyword>
<evidence type="ECO:0000256" key="1">
    <source>
        <dbReference type="SAM" id="MobiDB-lite"/>
    </source>
</evidence>
<evidence type="ECO:0000313" key="2">
    <source>
        <dbReference type="EMBL" id="EFE35541.1"/>
    </source>
</evidence>
<proteinExistence type="predicted"/>
<reference evidence="3" key="1">
    <citation type="journal article" date="2011" name="Genome Biol.">
        <title>Comparative and functional genomics provide insights into the pathogenicity of dermatophytic fungi.</title>
        <authorList>
            <person name="Burmester A."/>
            <person name="Shelest E."/>
            <person name="Gloeckner G."/>
            <person name="Heddergott C."/>
            <person name="Schindler S."/>
            <person name="Staib P."/>
            <person name="Heidel A."/>
            <person name="Felder M."/>
            <person name="Petzold A."/>
            <person name="Szafranski K."/>
            <person name="Feuermann M."/>
            <person name="Pedruzzi I."/>
            <person name="Priebe S."/>
            <person name="Groth M."/>
            <person name="Winkler R."/>
            <person name="Li W."/>
            <person name="Kniemeyer O."/>
            <person name="Schroeckh V."/>
            <person name="Hertweck C."/>
            <person name="Hube B."/>
            <person name="White T.C."/>
            <person name="Platzer M."/>
            <person name="Guthke R."/>
            <person name="Heitman J."/>
            <person name="Woestemeyer J."/>
            <person name="Zipfel P.F."/>
            <person name="Monod M."/>
            <person name="Brakhage A.A."/>
        </authorList>
    </citation>
    <scope>NUCLEOTIDE SEQUENCE [LARGE SCALE GENOMIC DNA]</scope>
    <source>
        <strain evidence="3">ATCC MYA-4681 / CBS 112371</strain>
    </source>
</reference>
<feature type="compositionally biased region" description="Basic and acidic residues" evidence="1">
    <location>
        <begin position="93"/>
        <end position="103"/>
    </location>
</feature>
<dbReference type="RefSeq" id="XP_003016186.1">
    <property type="nucleotide sequence ID" value="XM_003016140.1"/>
</dbReference>
<dbReference type="eggNOG" id="ENOG502RQA1">
    <property type="taxonomic scope" value="Eukaryota"/>
</dbReference>
<dbReference type="AlphaFoldDB" id="D4AMY0"/>
<feature type="compositionally biased region" description="Basic residues" evidence="1">
    <location>
        <begin position="1"/>
        <end position="10"/>
    </location>
</feature>
<dbReference type="GeneID" id="9524175"/>
<accession>D4AMY0</accession>
<gene>
    <name evidence="2" type="ORF">ARB_05583</name>
</gene>
<evidence type="ECO:0000313" key="3">
    <source>
        <dbReference type="Proteomes" id="UP000008866"/>
    </source>
</evidence>
<sequence>MVMNCFRKKTKEPEEEKHAETARSQAGRGKAIQQRLAGVEDDVVVRRKKQKNPPFSVHTAFPLAYPPASNYFSTTNRMGSRRRSGGGTGGMSSKRERSGYCQW</sequence>